<gene>
    <name evidence="3" type="ordered locus">Kole_1965</name>
</gene>
<feature type="domain" description="Bacterial Pleckstrin homology" evidence="2">
    <location>
        <begin position="70"/>
        <end position="172"/>
    </location>
</feature>
<organism evidence="3 4">
    <name type="scientific">Kosmotoga olearia (strain ATCC BAA-1733 / DSM 21960 / TBF 19.5.1)</name>
    <dbReference type="NCBI Taxonomy" id="521045"/>
    <lineage>
        <taxon>Bacteria</taxon>
        <taxon>Thermotogati</taxon>
        <taxon>Thermotogota</taxon>
        <taxon>Thermotogae</taxon>
        <taxon>Kosmotogales</taxon>
        <taxon>Kosmotogaceae</taxon>
        <taxon>Kosmotoga</taxon>
    </lineage>
</organism>
<feature type="transmembrane region" description="Helical" evidence="1">
    <location>
        <begin position="43"/>
        <end position="68"/>
    </location>
</feature>
<dbReference type="Proteomes" id="UP000002382">
    <property type="component" value="Chromosome"/>
</dbReference>
<feature type="transmembrane region" description="Helical" evidence="1">
    <location>
        <begin position="14"/>
        <end position="36"/>
    </location>
</feature>
<accession>C5CH43</accession>
<reference evidence="3 4" key="2">
    <citation type="journal article" date="2011" name="J. Bacteriol.">
        <title>Genome Sequence of Kosmotoga olearia Strain TBF 19.5.1, a Thermophilic Bacterium with a Wide Growth Temperature Range, Isolated from the Troll B Oil Platform in the North Sea.</title>
        <authorList>
            <person name="Swithers K.S."/>
            <person name="Dipippo J.L."/>
            <person name="Bruce D.C."/>
            <person name="Detter C."/>
            <person name="Tapia R."/>
            <person name="Han S."/>
            <person name="Goodwin L.A."/>
            <person name="Han J."/>
            <person name="Woyke T."/>
            <person name="Pitluck S."/>
            <person name="Pennacchio L."/>
            <person name="Nolan M."/>
            <person name="Mikhailova N."/>
            <person name="Land M.L."/>
            <person name="Nesbo C.L."/>
            <person name="Gogarten J.P."/>
            <person name="Noll K.M."/>
        </authorList>
    </citation>
    <scope>NUCLEOTIDE SEQUENCE [LARGE SCALE GENOMIC DNA]</scope>
    <source>
        <strain evidence="4">ATCC BAA-1733 / DSM 21960 / TBF 19.5.1</strain>
    </source>
</reference>
<dbReference type="EMBL" id="CP001634">
    <property type="protein sequence ID" value="ACR80646.1"/>
    <property type="molecule type" value="Genomic_DNA"/>
</dbReference>
<protein>
    <recommendedName>
        <fullName evidence="2">Bacterial Pleckstrin homology domain-containing protein</fullName>
    </recommendedName>
</protein>
<dbReference type="OrthoDB" id="9805698at2"/>
<proteinExistence type="predicted"/>
<reference evidence="3 4" key="1">
    <citation type="submission" date="2009-06" db="EMBL/GenBank/DDBJ databases">
        <title>Complete sequence of Thermotogales bacterium TBF 19.5.1.</title>
        <authorList>
            <consortium name="US DOE Joint Genome Institute"/>
            <person name="Lucas S."/>
            <person name="Copeland A."/>
            <person name="Lapidus A."/>
            <person name="Glavina del Rio T."/>
            <person name="Tice H."/>
            <person name="Bruce D."/>
            <person name="Goodwin L."/>
            <person name="Pitluck S."/>
            <person name="Chertkov O."/>
            <person name="Brettin T."/>
            <person name="Detter J.C."/>
            <person name="Han C."/>
            <person name="Schmutz J."/>
            <person name="Larimer F."/>
            <person name="Land M."/>
            <person name="Hauser L."/>
            <person name="Kyrpides N."/>
            <person name="Ovchinnikova G."/>
            <person name="Noll K."/>
        </authorList>
    </citation>
    <scope>NUCLEOTIDE SEQUENCE [LARGE SCALE GENOMIC DNA]</scope>
    <source>
        <strain evidence="4">ATCC BAA-1733 / DSM 21960 / TBF 19.5.1</strain>
    </source>
</reference>
<dbReference type="AlphaFoldDB" id="C5CH43"/>
<name>C5CH43_KOSOT</name>
<sequence>MKEQTLVVKPPPSLGWIIVLGLAIICLTPLWILLFFQPSMRLFLALLPAILSGCGFGIFFLLYVIVYFKMKYICTDTHLLLRCGWYKKDIPYSEIEKIAIENMRVYPLASTEGFIKFPGYALGRVQYLDKGKVYMCARRVNRRILLLYLKNGEKVGITPKDMEGFKEFLMQKAGLTEKE</sequence>
<dbReference type="KEGG" id="kol:Kole_1965"/>
<evidence type="ECO:0000313" key="3">
    <source>
        <dbReference type="EMBL" id="ACR80646.1"/>
    </source>
</evidence>
<evidence type="ECO:0000313" key="4">
    <source>
        <dbReference type="Proteomes" id="UP000002382"/>
    </source>
</evidence>
<dbReference type="Pfam" id="PF10882">
    <property type="entry name" value="bPH_5"/>
    <property type="match status" value="1"/>
</dbReference>
<keyword evidence="1" id="KW-1133">Transmembrane helix</keyword>
<dbReference type="eggNOG" id="ENOG5033YKE">
    <property type="taxonomic scope" value="Bacteria"/>
</dbReference>
<keyword evidence="1" id="KW-0472">Membrane</keyword>
<dbReference type="RefSeq" id="WP_015869289.1">
    <property type="nucleotide sequence ID" value="NC_012785.1"/>
</dbReference>
<evidence type="ECO:0000259" key="2">
    <source>
        <dbReference type="Pfam" id="PF10882"/>
    </source>
</evidence>
<dbReference type="STRING" id="521045.Kole_1965"/>
<keyword evidence="4" id="KW-1185">Reference proteome</keyword>
<keyword evidence="1" id="KW-0812">Transmembrane</keyword>
<dbReference type="InterPro" id="IPR027783">
    <property type="entry name" value="Bacterial_PH-related"/>
</dbReference>
<dbReference type="HOGENOM" id="CLU_1493547_0_0_0"/>
<evidence type="ECO:0000256" key="1">
    <source>
        <dbReference type="SAM" id="Phobius"/>
    </source>
</evidence>